<evidence type="ECO:0000256" key="2">
    <source>
        <dbReference type="ARBA" id="ARBA00022737"/>
    </source>
</evidence>
<dbReference type="SMART" id="SM00191">
    <property type="entry name" value="Int_alpha"/>
    <property type="match status" value="1"/>
</dbReference>
<evidence type="ECO:0000256" key="3">
    <source>
        <dbReference type="ARBA" id="ARBA00023180"/>
    </source>
</evidence>
<dbReference type="PROSITE" id="PS51470">
    <property type="entry name" value="FG_GAP"/>
    <property type="match status" value="1"/>
</dbReference>
<dbReference type="InterPro" id="IPR028994">
    <property type="entry name" value="Integrin_alpha_N"/>
</dbReference>
<evidence type="ECO:0000256" key="1">
    <source>
        <dbReference type="ARBA" id="ARBA00022729"/>
    </source>
</evidence>
<dbReference type="InterPro" id="IPR013519">
    <property type="entry name" value="Int_alpha_beta-p"/>
</dbReference>
<evidence type="ECO:0000313" key="5">
    <source>
        <dbReference type="Proteomes" id="UP000623440"/>
    </source>
</evidence>
<keyword evidence="5" id="KW-1185">Reference proteome</keyword>
<accession>A0ABR8DYM4</accession>
<keyword evidence="2" id="KW-0677">Repeat</keyword>
<sequence length="84" mass="8789">MVHVLLVTFPSNLNGTNGFTINGFAADDKLGYSVSSAGDVNGDRFDDLIIGAPYADFISGDSSGQSYVLFGGTHGLMGYFSNIT</sequence>
<organism evidence="4 5">
    <name type="scientific">Nostoc flagelliforme FACHB-838</name>
    <dbReference type="NCBI Taxonomy" id="2692904"/>
    <lineage>
        <taxon>Bacteria</taxon>
        <taxon>Bacillati</taxon>
        <taxon>Cyanobacteriota</taxon>
        <taxon>Cyanophyceae</taxon>
        <taxon>Nostocales</taxon>
        <taxon>Nostocaceae</taxon>
        <taxon>Nostoc</taxon>
    </lineage>
</organism>
<comment type="caution">
    <text evidence="4">The sequence shown here is derived from an EMBL/GenBank/DDBJ whole genome shotgun (WGS) entry which is preliminary data.</text>
</comment>
<keyword evidence="1" id="KW-0732">Signal</keyword>
<dbReference type="InterPro" id="IPR013517">
    <property type="entry name" value="FG-GAP"/>
</dbReference>
<name>A0ABR8DYM4_9NOSO</name>
<dbReference type="Proteomes" id="UP000623440">
    <property type="component" value="Unassembled WGS sequence"/>
</dbReference>
<dbReference type="EMBL" id="JACJSI010000155">
    <property type="protein sequence ID" value="MBD2534364.1"/>
    <property type="molecule type" value="Genomic_DNA"/>
</dbReference>
<gene>
    <name evidence="4" type="ORF">H6G97_34565</name>
</gene>
<evidence type="ECO:0000313" key="4">
    <source>
        <dbReference type="EMBL" id="MBD2534364.1"/>
    </source>
</evidence>
<dbReference type="RefSeq" id="WP_190944867.1">
    <property type="nucleotide sequence ID" value="NZ_JACJSI010000155.1"/>
</dbReference>
<protein>
    <submittedName>
        <fullName evidence="4">FG-GAP repeat protein</fullName>
    </submittedName>
</protein>
<dbReference type="Pfam" id="PF01839">
    <property type="entry name" value="FG-GAP"/>
    <property type="match status" value="1"/>
</dbReference>
<proteinExistence type="predicted"/>
<keyword evidence="3" id="KW-0325">Glycoprotein</keyword>
<reference evidence="4 5" key="1">
    <citation type="journal article" date="2020" name="ISME J.">
        <title>Comparative genomics reveals insights into cyanobacterial evolution and habitat adaptation.</title>
        <authorList>
            <person name="Chen M.Y."/>
            <person name="Teng W.K."/>
            <person name="Zhao L."/>
            <person name="Hu C.X."/>
            <person name="Zhou Y.K."/>
            <person name="Han B.P."/>
            <person name="Song L.R."/>
            <person name="Shu W.S."/>
        </authorList>
    </citation>
    <scope>NUCLEOTIDE SEQUENCE [LARGE SCALE GENOMIC DNA]</scope>
    <source>
        <strain evidence="4 5">FACHB-838</strain>
    </source>
</reference>
<dbReference type="SUPFAM" id="SSF69318">
    <property type="entry name" value="Integrin alpha N-terminal domain"/>
    <property type="match status" value="1"/>
</dbReference>
<dbReference type="Gene3D" id="2.130.10.130">
    <property type="entry name" value="Integrin alpha, N-terminal"/>
    <property type="match status" value="1"/>
</dbReference>